<feature type="compositionally biased region" description="Basic and acidic residues" evidence="1">
    <location>
        <begin position="327"/>
        <end position="358"/>
    </location>
</feature>
<dbReference type="AlphaFoldDB" id="A0A3M7HDH3"/>
<proteinExistence type="predicted"/>
<organism evidence="3 5">
    <name type="scientific">Hortaea werneckii</name>
    <name type="common">Black yeast</name>
    <name type="synonym">Cladosporium werneckii</name>
    <dbReference type="NCBI Taxonomy" id="91943"/>
    <lineage>
        <taxon>Eukaryota</taxon>
        <taxon>Fungi</taxon>
        <taxon>Dikarya</taxon>
        <taxon>Ascomycota</taxon>
        <taxon>Pezizomycotina</taxon>
        <taxon>Dothideomycetes</taxon>
        <taxon>Dothideomycetidae</taxon>
        <taxon>Mycosphaerellales</taxon>
        <taxon>Teratosphaeriaceae</taxon>
        <taxon>Hortaea</taxon>
    </lineage>
</organism>
<dbReference type="VEuPathDB" id="FungiDB:BTJ68_01719"/>
<feature type="region of interest" description="Disordered" evidence="1">
    <location>
        <begin position="322"/>
        <end position="404"/>
    </location>
</feature>
<keyword evidence="2" id="KW-0472">Membrane</keyword>
<dbReference type="Proteomes" id="UP000280598">
    <property type="component" value="Unassembled WGS sequence"/>
</dbReference>
<feature type="transmembrane region" description="Helical" evidence="2">
    <location>
        <begin position="153"/>
        <end position="178"/>
    </location>
</feature>
<accession>A0A3M7HDH3</accession>
<feature type="transmembrane region" description="Helical" evidence="2">
    <location>
        <begin position="237"/>
        <end position="260"/>
    </location>
</feature>
<dbReference type="EMBL" id="QWIT01000072">
    <property type="protein sequence ID" value="RMZ32358.1"/>
    <property type="molecule type" value="Genomic_DNA"/>
</dbReference>
<reference evidence="5 6" key="1">
    <citation type="journal article" date="2018" name="BMC Genomics">
        <title>Genomic evidence for intraspecific hybridization in a clonal and extremely halotolerant yeast.</title>
        <authorList>
            <person name="Gostincar C."/>
            <person name="Stajich J.E."/>
            <person name="Zupancic J."/>
            <person name="Zalar P."/>
            <person name="Gunde-Cimerman N."/>
        </authorList>
    </citation>
    <scope>NUCLEOTIDE SEQUENCE [LARGE SCALE GENOMIC DNA]</scope>
    <source>
        <strain evidence="4 6">EXF-120</strain>
        <strain evidence="3 5">EXF-562</strain>
    </source>
</reference>
<feature type="region of interest" description="Disordered" evidence="1">
    <location>
        <begin position="89"/>
        <end position="108"/>
    </location>
</feature>
<evidence type="ECO:0000313" key="3">
    <source>
        <dbReference type="EMBL" id="RMZ11197.1"/>
    </source>
</evidence>
<comment type="caution">
    <text evidence="3">The sequence shown here is derived from an EMBL/GenBank/DDBJ whole genome shotgun (WGS) entry which is preliminary data.</text>
</comment>
<keyword evidence="2" id="KW-1133">Transmembrane helix</keyword>
<feature type="compositionally biased region" description="Basic residues" evidence="1">
    <location>
        <begin position="89"/>
        <end position="104"/>
    </location>
</feature>
<name>A0A3M7HDH3_HORWE</name>
<evidence type="ECO:0000313" key="4">
    <source>
        <dbReference type="EMBL" id="RMZ32358.1"/>
    </source>
</evidence>
<protein>
    <submittedName>
        <fullName evidence="3">Uncharacterized protein</fullName>
    </submittedName>
</protein>
<sequence>MMRATGFDPTDYSYEPRPKQIIVEYDEDGYRKLVKVQPTSETSIFHMGSWTHGALQEDLETAFALPRRAREEEWTAERLGTEFKAFVKRKGRDPKPKKAKPKSKKQIETPNKDIDTIMAPEVWGLNLGQMQWSAFSSKNMFGNRDWHLRRTKFVVYQLALIFCVVSESLGTSALSNYVDEQKFVKSRNSNAYVYNNDYVGAASYNIFAGVFVAFIFGALFFFDLFWPERHESKSVRIAWKVCGVLAALAHLASALVITIITASHQGYVTGVSQEEGDELVSQYGKASATPLNYKKNGRAVAAVVFACCILLFLSIHNAEKGLGPKSAHAEGRKEAHEYANMPVRERQSHDLEKQRPSEEPGSARQSDENISPSRDIGTGREAADATPAADIPHYEPSTEASPRR</sequence>
<keyword evidence="2" id="KW-0812">Transmembrane</keyword>
<evidence type="ECO:0000256" key="1">
    <source>
        <dbReference type="SAM" id="MobiDB-lite"/>
    </source>
</evidence>
<evidence type="ECO:0000256" key="2">
    <source>
        <dbReference type="SAM" id="Phobius"/>
    </source>
</evidence>
<gene>
    <name evidence="4" type="ORF">D0859_03551</name>
    <name evidence="3" type="ORF">D0860_03516</name>
</gene>
<evidence type="ECO:0000313" key="6">
    <source>
        <dbReference type="Proteomes" id="UP000281677"/>
    </source>
</evidence>
<dbReference type="Proteomes" id="UP000281677">
    <property type="component" value="Unassembled WGS sequence"/>
</dbReference>
<dbReference type="EMBL" id="QWIS01000055">
    <property type="protein sequence ID" value="RMZ11197.1"/>
    <property type="molecule type" value="Genomic_DNA"/>
</dbReference>
<feature type="transmembrane region" description="Helical" evidence="2">
    <location>
        <begin position="198"/>
        <end position="225"/>
    </location>
</feature>
<evidence type="ECO:0000313" key="5">
    <source>
        <dbReference type="Proteomes" id="UP000280598"/>
    </source>
</evidence>
<feature type="transmembrane region" description="Helical" evidence="2">
    <location>
        <begin position="299"/>
        <end position="318"/>
    </location>
</feature>
<dbReference type="OrthoDB" id="3596006at2759"/>